<comment type="caution">
    <text evidence="2">The sequence shown here is derived from an EMBL/GenBank/DDBJ whole genome shotgun (WGS) entry which is preliminary data.</text>
</comment>
<protein>
    <submittedName>
        <fullName evidence="2">Uncharacterized protein</fullName>
    </submittedName>
</protein>
<dbReference type="PANTHER" id="PTHR11802:SF461">
    <property type="entry name" value="OS02G0687900 PROTEIN"/>
    <property type="match status" value="1"/>
</dbReference>
<dbReference type="EMBL" id="JACMSC010000009">
    <property type="protein sequence ID" value="KAG6506451.1"/>
    <property type="molecule type" value="Genomic_DNA"/>
</dbReference>
<sequence length="447" mass="50399">MVTYLPGFQGPLPFYLETGYVEVDQDHGGEFFYYFIESENNPAEDPLLLWLTGGPRPLKFVTAEYNGSLPSLVYHPYSWTKVANIIFVDSPLGSGFSYSRKYEGYDANDTIWSEQASKFLLQWLVEHPQFISNPLYIAGDSYAGKIVPMVAKRILDGIDEGKEPLLNLQGYLIGNPSTGGKVDTNSKIPYAHNMGIISDDFFGVILVDQLGRISQNDLWYHFTNWASVVGLVSNVFQANYSPAKAGVIGLTKTVAKEYASRNINANICKPKLEGGLGVRSLSEVPNAFSGKMWCRFLEQRTHLSKFLSSMYCGSVSPVVVLLKNKASHCWKRMLQMRNVAEEQIRWRLGEDHINFWFDTLLDAGPLFKLCNMVGDPGRSVSSMWDEQGWVLLKLREVLTPDLVVKALDVYILRGEPDLQIWKLSLDGALSSKSAWRLIRQTHQVDRI</sequence>
<dbReference type="SUPFAM" id="SSF51735">
    <property type="entry name" value="NAD(P)-binding Rossmann-fold domains"/>
    <property type="match status" value="1"/>
</dbReference>
<evidence type="ECO:0000256" key="1">
    <source>
        <dbReference type="ARBA" id="ARBA00009431"/>
    </source>
</evidence>
<evidence type="ECO:0000313" key="3">
    <source>
        <dbReference type="Proteomes" id="UP000734854"/>
    </source>
</evidence>
<organism evidence="2 3">
    <name type="scientific">Zingiber officinale</name>
    <name type="common">Ginger</name>
    <name type="synonym">Amomum zingiber</name>
    <dbReference type="NCBI Taxonomy" id="94328"/>
    <lineage>
        <taxon>Eukaryota</taxon>
        <taxon>Viridiplantae</taxon>
        <taxon>Streptophyta</taxon>
        <taxon>Embryophyta</taxon>
        <taxon>Tracheophyta</taxon>
        <taxon>Spermatophyta</taxon>
        <taxon>Magnoliopsida</taxon>
        <taxon>Liliopsida</taxon>
        <taxon>Zingiberales</taxon>
        <taxon>Zingiberaceae</taxon>
        <taxon>Zingiber</taxon>
    </lineage>
</organism>
<dbReference type="InterPro" id="IPR036291">
    <property type="entry name" value="NAD(P)-bd_dom_sf"/>
</dbReference>
<dbReference type="AlphaFoldDB" id="A0A8J5LB39"/>
<dbReference type="GO" id="GO:0006508">
    <property type="term" value="P:proteolysis"/>
    <property type="evidence" value="ECO:0007669"/>
    <property type="project" value="InterPro"/>
</dbReference>
<dbReference type="Gene3D" id="3.40.50.720">
    <property type="entry name" value="NAD(P)-binding Rossmann-like Domain"/>
    <property type="match status" value="1"/>
</dbReference>
<dbReference type="GO" id="GO:0016747">
    <property type="term" value="F:acyltransferase activity, transferring groups other than amino-acyl groups"/>
    <property type="evidence" value="ECO:0007669"/>
    <property type="project" value="TreeGrafter"/>
</dbReference>
<evidence type="ECO:0000313" key="2">
    <source>
        <dbReference type="EMBL" id="KAG6506451.1"/>
    </source>
</evidence>
<dbReference type="GO" id="GO:0004185">
    <property type="term" value="F:serine-type carboxypeptidase activity"/>
    <property type="evidence" value="ECO:0007669"/>
    <property type="project" value="InterPro"/>
</dbReference>
<dbReference type="PRINTS" id="PR00724">
    <property type="entry name" value="CRBOXYPTASEC"/>
</dbReference>
<reference evidence="2 3" key="1">
    <citation type="submission" date="2020-08" db="EMBL/GenBank/DDBJ databases">
        <title>Plant Genome Project.</title>
        <authorList>
            <person name="Zhang R.-G."/>
        </authorList>
    </citation>
    <scope>NUCLEOTIDE SEQUENCE [LARGE SCALE GENOMIC DNA]</scope>
    <source>
        <tissue evidence="2">Rhizome</tissue>
    </source>
</reference>
<dbReference type="InterPro" id="IPR002347">
    <property type="entry name" value="SDR_fam"/>
</dbReference>
<dbReference type="InterPro" id="IPR029058">
    <property type="entry name" value="AB_hydrolase_fold"/>
</dbReference>
<name>A0A8J5LB39_ZINOF</name>
<keyword evidence="3" id="KW-1185">Reference proteome</keyword>
<dbReference type="GO" id="GO:0019748">
    <property type="term" value="P:secondary metabolic process"/>
    <property type="evidence" value="ECO:0007669"/>
    <property type="project" value="TreeGrafter"/>
</dbReference>
<dbReference type="Gene3D" id="3.40.50.1820">
    <property type="entry name" value="alpha/beta hydrolase"/>
    <property type="match status" value="1"/>
</dbReference>
<gene>
    <name evidence="2" type="ORF">ZIOFF_031774</name>
</gene>
<accession>A0A8J5LB39</accession>
<dbReference type="PANTHER" id="PTHR11802">
    <property type="entry name" value="SERINE PROTEASE FAMILY S10 SERINE CARBOXYPEPTIDASE"/>
    <property type="match status" value="1"/>
</dbReference>
<dbReference type="Proteomes" id="UP000734854">
    <property type="component" value="Unassembled WGS sequence"/>
</dbReference>
<dbReference type="Pfam" id="PF00106">
    <property type="entry name" value="adh_short"/>
    <property type="match status" value="1"/>
</dbReference>
<dbReference type="SUPFAM" id="SSF53474">
    <property type="entry name" value="alpha/beta-Hydrolases"/>
    <property type="match status" value="1"/>
</dbReference>
<proteinExistence type="inferred from homology"/>
<dbReference type="InterPro" id="IPR001563">
    <property type="entry name" value="Peptidase_S10"/>
</dbReference>
<dbReference type="Pfam" id="PF00450">
    <property type="entry name" value="Peptidase_S10"/>
    <property type="match status" value="1"/>
</dbReference>
<comment type="similarity">
    <text evidence="1">Belongs to the peptidase S10 family.</text>
</comment>